<dbReference type="GO" id="GO:0003677">
    <property type="term" value="F:DNA binding"/>
    <property type="evidence" value="ECO:0007669"/>
    <property type="project" value="InterPro"/>
</dbReference>
<feature type="domain" description="FtsK" evidence="7">
    <location>
        <begin position="361"/>
        <end position="548"/>
    </location>
</feature>
<evidence type="ECO:0000259" key="7">
    <source>
        <dbReference type="PROSITE" id="PS50901"/>
    </source>
</evidence>
<evidence type="ECO:0000256" key="3">
    <source>
        <dbReference type="PROSITE-ProRule" id="PRU00289"/>
    </source>
</evidence>
<keyword evidence="6" id="KW-0812">Transmembrane</keyword>
<protein>
    <recommendedName>
        <fullName evidence="7">FtsK domain-containing protein</fullName>
    </recommendedName>
</protein>
<dbReference type="PANTHER" id="PTHR22683">
    <property type="entry name" value="SPORULATION PROTEIN RELATED"/>
    <property type="match status" value="1"/>
</dbReference>
<evidence type="ECO:0000256" key="1">
    <source>
        <dbReference type="ARBA" id="ARBA00022741"/>
    </source>
</evidence>
<evidence type="ECO:0000256" key="2">
    <source>
        <dbReference type="ARBA" id="ARBA00022840"/>
    </source>
</evidence>
<evidence type="ECO:0000313" key="8">
    <source>
        <dbReference type="EMBL" id="MBB6001323.1"/>
    </source>
</evidence>
<proteinExistence type="predicted"/>
<keyword evidence="6" id="KW-1133">Transmembrane helix</keyword>
<feature type="compositionally biased region" description="Low complexity" evidence="5">
    <location>
        <begin position="244"/>
        <end position="253"/>
    </location>
</feature>
<dbReference type="PANTHER" id="PTHR22683:SF41">
    <property type="entry name" value="DNA TRANSLOCASE FTSK"/>
    <property type="match status" value="1"/>
</dbReference>
<dbReference type="InterPro" id="IPR050206">
    <property type="entry name" value="FtsK/SpoIIIE/SftA"/>
</dbReference>
<dbReference type="SUPFAM" id="SSF52540">
    <property type="entry name" value="P-loop containing nucleoside triphosphate hydrolases"/>
    <property type="match status" value="1"/>
</dbReference>
<feature type="region of interest" description="Disordered" evidence="5">
    <location>
        <begin position="223"/>
        <end position="253"/>
    </location>
</feature>
<organism evidence="8 9">
    <name type="scientific">Streptomonospora salina</name>
    <dbReference type="NCBI Taxonomy" id="104205"/>
    <lineage>
        <taxon>Bacteria</taxon>
        <taxon>Bacillati</taxon>
        <taxon>Actinomycetota</taxon>
        <taxon>Actinomycetes</taxon>
        <taxon>Streptosporangiales</taxon>
        <taxon>Nocardiopsidaceae</taxon>
        <taxon>Streptomonospora</taxon>
    </lineage>
</organism>
<dbReference type="InterPro" id="IPR027417">
    <property type="entry name" value="P-loop_NTPase"/>
</dbReference>
<keyword evidence="1 3" id="KW-0547">Nucleotide-binding</keyword>
<feature type="coiled-coil region" evidence="4">
    <location>
        <begin position="111"/>
        <end position="154"/>
    </location>
</feature>
<evidence type="ECO:0000256" key="5">
    <source>
        <dbReference type="SAM" id="MobiDB-lite"/>
    </source>
</evidence>
<dbReference type="GO" id="GO:0005524">
    <property type="term" value="F:ATP binding"/>
    <property type="evidence" value="ECO:0007669"/>
    <property type="project" value="UniProtKB-UniRule"/>
</dbReference>
<keyword evidence="9" id="KW-1185">Reference proteome</keyword>
<feature type="transmembrane region" description="Helical" evidence="6">
    <location>
        <begin position="177"/>
        <end position="198"/>
    </location>
</feature>
<dbReference type="AlphaFoldDB" id="A0A841EJX4"/>
<evidence type="ECO:0000256" key="4">
    <source>
        <dbReference type="SAM" id="Coils"/>
    </source>
</evidence>
<feature type="compositionally biased region" description="Basic and acidic residues" evidence="5">
    <location>
        <begin position="599"/>
        <end position="609"/>
    </location>
</feature>
<dbReference type="PROSITE" id="PS50901">
    <property type="entry name" value="FTSK"/>
    <property type="match status" value="1"/>
</dbReference>
<evidence type="ECO:0000256" key="6">
    <source>
        <dbReference type="SAM" id="Phobius"/>
    </source>
</evidence>
<feature type="compositionally biased region" description="Basic and acidic residues" evidence="5">
    <location>
        <begin position="25"/>
        <end position="40"/>
    </location>
</feature>
<feature type="compositionally biased region" description="Low complexity" evidence="5">
    <location>
        <begin position="223"/>
        <end position="234"/>
    </location>
</feature>
<comment type="caution">
    <text evidence="8">The sequence shown here is derived from an EMBL/GenBank/DDBJ whole genome shotgun (WGS) entry which is preliminary data.</text>
</comment>
<keyword evidence="2 3" id="KW-0067">ATP-binding</keyword>
<feature type="region of interest" description="Disordered" evidence="5">
    <location>
        <begin position="598"/>
        <end position="617"/>
    </location>
</feature>
<sequence length="692" mass="74182">MQEQDEAIRTGVVWEASASEAPPGRTDDTHRTGQEQKPSPEDGAGEAVHGAVVHAPRVGDAASKRALLDDINARLRASLSTWHTYAILAWSRRWQTAEAYIQDPDLYREIVEEAREEVRRERATVAKKLDKARLRRDEAQVKLLTEQLADLERRAPSAMKMDALTLKARSGRLARQAALPVGIVAGPLAALLAGGMWWPLLAWPAAWAWLAVQGHGMAVAEGTATAEEASGEAAPVLPTPRPAPGGASAASSVTPVGASEAENAILAHLADWDRRAAGRGLEGVTPTPMPSLDSLGIRVVLKTSGRTTPDTLGKRMSAVRAALAVPRDVRTDLSPGDVGDEAVLRIRTRTPDRDMTWRPERAGIGVDTDTGEPVVLPKGRMLIAGTSGAGKSVLLRVVMAEALCAQEPTAVVYIDPKGEESGLWRGKVRCANTPGEIIALLREVGQESDERSQIMQKRRVSQWVPTEERPRIVVVVDEGAEIVSMDDPAEDIDVIKRLQPLATMGRSRGIDLKWATQKPLLGSGIPSQLNGVMQDRVVLRTAGRTENNQVLGADWSSHELELGGSALTNTGGRGPGQAPIQVWDLSDDAAILALPDAESWSHRPGHDETPAAPKASGIPPVLGAAVALLEMDPDANGIPGNDIARACDMDLLDAQEALLAAGVQARRYSQDGAQVRGYRRDALEEAARRYEK</sequence>
<reference evidence="8 9" key="1">
    <citation type="submission" date="2020-08" db="EMBL/GenBank/DDBJ databases">
        <title>Sequencing the genomes of 1000 actinobacteria strains.</title>
        <authorList>
            <person name="Klenk H.-P."/>
        </authorList>
    </citation>
    <scope>NUCLEOTIDE SEQUENCE [LARGE SCALE GENOMIC DNA]</scope>
    <source>
        <strain evidence="8 9">DSM 44593</strain>
    </source>
</reference>
<dbReference type="Gene3D" id="3.40.50.300">
    <property type="entry name" value="P-loop containing nucleotide triphosphate hydrolases"/>
    <property type="match status" value="1"/>
</dbReference>
<name>A0A841EJX4_9ACTN</name>
<feature type="region of interest" description="Disordered" evidence="5">
    <location>
        <begin position="1"/>
        <end position="46"/>
    </location>
</feature>
<dbReference type="Pfam" id="PF01580">
    <property type="entry name" value="FtsK_SpoIIIE"/>
    <property type="match status" value="1"/>
</dbReference>
<dbReference type="CDD" id="cd01127">
    <property type="entry name" value="TrwB_TraG_TraD_VirD4"/>
    <property type="match status" value="1"/>
</dbReference>
<dbReference type="RefSeq" id="WP_184640513.1">
    <property type="nucleotide sequence ID" value="NZ_BAABKT010000035.1"/>
</dbReference>
<dbReference type="Proteomes" id="UP000578077">
    <property type="component" value="Unassembled WGS sequence"/>
</dbReference>
<dbReference type="EMBL" id="JACHLY010000002">
    <property type="protein sequence ID" value="MBB6001323.1"/>
    <property type="molecule type" value="Genomic_DNA"/>
</dbReference>
<feature type="binding site" evidence="3">
    <location>
        <begin position="385"/>
        <end position="392"/>
    </location>
    <ligand>
        <name>ATP</name>
        <dbReference type="ChEBI" id="CHEBI:30616"/>
    </ligand>
</feature>
<accession>A0A841EJX4</accession>
<gene>
    <name evidence="8" type="ORF">HNR25_005152</name>
</gene>
<evidence type="ECO:0000313" key="9">
    <source>
        <dbReference type="Proteomes" id="UP000578077"/>
    </source>
</evidence>
<keyword evidence="4" id="KW-0175">Coiled coil</keyword>
<keyword evidence="6" id="KW-0472">Membrane</keyword>
<dbReference type="InterPro" id="IPR002543">
    <property type="entry name" value="FtsK_dom"/>
</dbReference>